<dbReference type="GeneID" id="64622922"/>
<dbReference type="RefSeq" id="XP_041195839.1">
    <property type="nucleotide sequence ID" value="XM_041328905.1"/>
</dbReference>
<dbReference type="OrthoDB" id="2613383at2759"/>
<accession>A0A9P7EGI8</accession>
<reference evidence="1" key="1">
    <citation type="journal article" date="2020" name="New Phytol.">
        <title>Comparative genomics reveals dynamic genome evolution in host specialist ectomycorrhizal fungi.</title>
        <authorList>
            <person name="Lofgren L.A."/>
            <person name="Nguyen N.H."/>
            <person name="Vilgalys R."/>
            <person name="Ruytinx J."/>
            <person name="Liao H.L."/>
            <person name="Branco S."/>
            <person name="Kuo A."/>
            <person name="LaButti K."/>
            <person name="Lipzen A."/>
            <person name="Andreopoulos W."/>
            <person name="Pangilinan J."/>
            <person name="Riley R."/>
            <person name="Hundley H."/>
            <person name="Na H."/>
            <person name="Barry K."/>
            <person name="Grigoriev I.V."/>
            <person name="Stajich J.E."/>
            <person name="Kennedy P.G."/>
        </authorList>
    </citation>
    <scope>NUCLEOTIDE SEQUENCE</scope>
    <source>
        <strain evidence="1">MN1</strain>
    </source>
</reference>
<gene>
    <name evidence="1" type="ORF">BJ212DRAFT_1038361</name>
</gene>
<proteinExistence type="predicted"/>
<dbReference type="EMBL" id="JABBWG010000008">
    <property type="protein sequence ID" value="KAG1820568.1"/>
    <property type="molecule type" value="Genomic_DNA"/>
</dbReference>
<dbReference type="AlphaFoldDB" id="A0A9P7EGI8"/>
<organism evidence="1 2">
    <name type="scientific">Suillus subaureus</name>
    <dbReference type="NCBI Taxonomy" id="48587"/>
    <lineage>
        <taxon>Eukaryota</taxon>
        <taxon>Fungi</taxon>
        <taxon>Dikarya</taxon>
        <taxon>Basidiomycota</taxon>
        <taxon>Agaricomycotina</taxon>
        <taxon>Agaricomycetes</taxon>
        <taxon>Agaricomycetidae</taxon>
        <taxon>Boletales</taxon>
        <taxon>Suillineae</taxon>
        <taxon>Suillaceae</taxon>
        <taxon>Suillus</taxon>
    </lineage>
</organism>
<evidence type="ECO:0000313" key="2">
    <source>
        <dbReference type="Proteomes" id="UP000807769"/>
    </source>
</evidence>
<protein>
    <submittedName>
        <fullName evidence="1">Uncharacterized protein</fullName>
    </submittedName>
</protein>
<sequence length="127" mass="14686">MRALFAYLYPSFCNTHRSKLQTTSRYGAKCGSQHHRSSSQIQIPHTGEIHRLPCHHLLFQSSALKLDRKLQTVSLATWLCDDIQRVSRADVREATLDLRADSFAHGQLYTTLSRVRCWQDVRTLFAR</sequence>
<name>A0A9P7EGI8_9AGAM</name>
<comment type="caution">
    <text evidence="1">The sequence shown here is derived from an EMBL/GenBank/DDBJ whole genome shotgun (WGS) entry which is preliminary data.</text>
</comment>
<dbReference type="Proteomes" id="UP000807769">
    <property type="component" value="Unassembled WGS sequence"/>
</dbReference>
<evidence type="ECO:0000313" key="1">
    <source>
        <dbReference type="EMBL" id="KAG1820568.1"/>
    </source>
</evidence>
<keyword evidence="2" id="KW-1185">Reference proteome</keyword>